<dbReference type="GO" id="GO:0006508">
    <property type="term" value="P:proteolysis"/>
    <property type="evidence" value="ECO:0007669"/>
    <property type="project" value="UniProtKB-KW"/>
</dbReference>
<comment type="caution">
    <text evidence="10">The sequence shown here is derived from an EMBL/GenBank/DDBJ whole genome shotgun (WGS) entry which is preliminary data.</text>
</comment>
<sequence length="410" mass="45795">MKTFAQKLEKYADLAVKVGANVQKGQEVIIKAPIDAAELVRIVTEKSYEAGAKRVYFNWTDDQLDHLRLKYVSEDVLRDYPVWKAAGLETLVKRGAACIDIRTPGIGVTDGIDPHKSAVDQETEWKALDAYYDYRMSDRVSWTILIYPTVSWAKKMFPGKIRELAVSDLWNVIFKMTRVDLEDPIQAWKEHQKNLADKLSVLNRKKYRKLHYRAPGTDLEIAFDPAAHWDGGASMSSSGTPFVANIPTEEVYTLPLKTGVNGTVTSTKPLNYGGVLIEKLSLTFREGRIVRVEAEQGEEVVRHLIDTDEGSHYLGEVALVPNDSPISKSGLIFYTTLFDENASCHLAIGKAYPTCLDGGTKMSEEELEVHGANNSLIHVDFMIGSNRLDIDGQTVSGKWEPVFRGGVWAL</sequence>
<evidence type="ECO:0000256" key="7">
    <source>
        <dbReference type="ARBA" id="ARBA00022723"/>
    </source>
</evidence>
<organism evidence="10 11">
    <name type="scientific">Sporolactobacillus putidus</name>
    <dbReference type="NCBI Taxonomy" id="492735"/>
    <lineage>
        <taxon>Bacteria</taxon>
        <taxon>Bacillati</taxon>
        <taxon>Bacillota</taxon>
        <taxon>Bacilli</taxon>
        <taxon>Bacillales</taxon>
        <taxon>Sporolactobacillaceae</taxon>
        <taxon>Sporolactobacillus</taxon>
    </lineage>
</organism>
<dbReference type="GO" id="GO:0046872">
    <property type="term" value="F:metal ion binding"/>
    <property type="evidence" value="ECO:0007669"/>
    <property type="project" value="UniProtKB-KW"/>
</dbReference>
<dbReference type="PRINTS" id="PR00919">
    <property type="entry name" value="THERMOPTASE"/>
</dbReference>
<evidence type="ECO:0000256" key="5">
    <source>
        <dbReference type="ARBA" id="ARBA00022438"/>
    </source>
</evidence>
<comment type="cofactor">
    <cofactor evidence="2">
        <name>Mg(2+)</name>
        <dbReference type="ChEBI" id="CHEBI:18420"/>
    </cofactor>
</comment>
<reference evidence="10" key="2">
    <citation type="submission" date="2020-09" db="EMBL/GenBank/DDBJ databases">
        <authorList>
            <person name="Sun Q."/>
            <person name="Ohkuma M."/>
        </authorList>
    </citation>
    <scope>NUCLEOTIDE SEQUENCE</scope>
    <source>
        <strain evidence="10">JCM 15325</strain>
    </source>
</reference>
<accession>A0A917RXL2</accession>
<evidence type="ECO:0000256" key="1">
    <source>
        <dbReference type="ARBA" id="ARBA00001941"/>
    </source>
</evidence>
<dbReference type="Proteomes" id="UP000654670">
    <property type="component" value="Unassembled WGS sequence"/>
</dbReference>
<gene>
    <name evidence="10" type="primary">ampS</name>
    <name evidence="10" type="ORF">GCM10007968_03500</name>
</gene>
<name>A0A917RXL2_9BACL</name>
<comment type="similarity">
    <text evidence="4">Belongs to the peptidase M29 family.</text>
</comment>
<dbReference type="PANTHER" id="PTHR34448:SF3">
    <property type="entry name" value="AMINOPEPTIDASE AMPS"/>
    <property type="match status" value="1"/>
</dbReference>
<keyword evidence="8" id="KW-0378">Hydrolase</keyword>
<protein>
    <submittedName>
        <fullName evidence="10">Aminopeptidase</fullName>
    </submittedName>
</protein>
<keyword evidence="7" id="KW-0479">Metal-binding</keyword>
<evidence type="ECO:0000256" key="4">
    <source>
        <dbReference type="ARBA" id="ARBA00008236"/>
    </source>
</evidence>
<dbReference type="Gene3D" id="3.40.1830.10">
    <property type="entry name" value="Thermophilic metalloprotease (M29)"/>
    <property type="match status" value="1"/>
</dbReference>
<keyword evidence="11" id="KW-1185">Reference proteome</keyword>
<dbReference type="InterPro" id="IPR052170">
    <property type="entry name" value="M29_Exopeptidase"/>
</dbReference>
<dbReference type="RefSeq" id="WP_188801277.1">
    <property type="nucleotide sequence ID" value="NZ_BMOK01000001.1"/>
</dbReference>
<dbReference type="GO" id="GO:0008237">
    <property type="term" value="F:metallopeptidase activity"/>
    <property type="evidence" value="ECO:0007669"/>
    <property type="project" value="UniProtKB-KW"/>
</dbReference>
<dbReference type="EMBL" id="BMOK01000001">
    <property type="protein sequence ID" value="GGL42861.1"/>
    <property type="molecule type" value="Genomic_DNA"/>
</dbReference>
<comment type="cofactor">
    <cofactor evidence="1">
        <name>Co(2+)</name>
        <dbReference type="ChEBI" id="CHEBI:48828"/>
    </cofactor>
</comment>
<evidence type="ECO:0000313" key="11">
    <source>
        <dbReference type="Proteomes" id="UP000654670"/>
    </source>
</evidence>
<proteinExistence type="inferred from homology"/>
<evidence type="ECO:0000256" key="3">
    <source>
        <dbReference type="ARBA" id="ARBA00001947"/>
    </source>
</evidence>
<evidence type="ECO:0000256" key="9">
    <source>
        <dbReference type="ARBA" id="ARBA00023049"/>
    </source>
</evidence>
<keyword evidence="5 10" id="KW-0031">Aminopeptidase</keyword>
<evidence type="ECO:0000256" key="6">
    <source>
        <dbReference type="ARBA" id="ARBA00022670"/>
    </source>
</evidence>
<evidence type="ECO:0000313" key="10">
    <source>
        <dbReference type="EMBL" id="GGL42861.1"/>
    </source>
</evidence>
<dbReference type="Pfam" id="PF02073">
    <property type="entry name" value="Peptidase_M29"/>
    <property type="match status" value="1"/>
</dbReference>
<dbReference type="PANTHER" id="PTHR34448">
    <property type="entry name" value="AMINOPEPTIDASE"/>
    <property type="match status" value="1"/>
</dbReference>
<evidence type="ECO:0000256" key="2">
    <source>
        <dbReference type="ARBA" id="ARBA00001946"/>
    </source>
</evidence>
<dbReference type="SUPFAM" id="SSF144052">
    <property type="entry name" value="Thermophilic metalloprotease-like"/>
    <property type="match status" value="1"/>
</dbReference>
<dbReference type="AlphaFoldDB" id="A0A917RXL2"/>
<dbReference type="InterPro" id="IPR000787">
    <property type="entry name" value="Peptidase_M29"/>
</dbReference>
<comment type="cofactor">
    <cofactor evidence="3">
        <name>Zn(2+)</name>
        <dbReference type="ChEBI" id="CHEBI:29105"/>
    </cofactor>
</comment>
<reference evidence="10" key="1">
    <citation type="journal article" date="2014" name="Int. J. Syst. Evol. Microbiol.">
        <title>Complete genome sequence of Corynebacterium casei LMG S-19264T (=DSM 44701T), isolated from a smear-ripened cheese.</title>
        <authorList>
            <consortium name="US DOE Joint Genome Institute (JGI-PGF)"/>
            <person name="Walter F."/>
            <person name="Albersmeier A."/>
            <person name="Kalinowski J."/>
            <person name="Ruckert C."/>
        </authorList>
    </citation>
    <scope>NUCLEOTIDE SEQUENCE</scope>
    <source>
        <strain evidence="10">JCM 15325</strain>
    </source>
</reference>
<keyword evidence="9" id="KW-0482">Metalloprotease</keyword>
<keyword evidence="6" id="KW-0645">Protease</keyword>
<dbReference type="InterPro" id="IPR035097">
    <property type="entry name" value="M29_N-terminal"/>
</dbReference>
<evidence type="ECO:0000256" key="8">
    <source>
        <dbReference type="ARBA" id="ARBA00022801"/>
    </source>
</evidence>
<dbReference type="GO" id="GO:0004177">
    <property type="term" value="F:aminopeptidase activity"/>
    <property type="evidence" value="ECO:0007669"/>
    <property type="project" value="UniProtKB-KW"/>
</dbReference>